<reference evidence="1 2" key="1">
    <citation type="submission" date="2022-05" db="EMBL/GenBank/DDBJ databases">
        <authorList>
            <consortium name="Genoscope - CEA"/>
            <person name="William W."/>
        </authorList>
    </citation>
    <scope>NUCLEOTIDE SEQUENCE [LARGE SCALE GENOMIC DNA]</scope>
</reference>
<organism evidence="1 2">
    <name type="scientific">Porites lobata</name>
    <dbReference type="NCBI Taxonomy" id="104759"/>
    <lineage>
        <taxon>Eukaryota</taxon>
        <taxon>Metazoa</taxon>
        <taxon>Cnidaria</taxon>
        <taxon>Anthozoa</taxon>
        <taxon>Hexacorallia</taxon>
        <taxon>Scleractinia</taxon>
        <taxon>Fungiina</taxon>
        <taxon>Poritidae</taxon>
        <taxon>Porites</taxon>
    </lineage>
</organism>
<dbReference type="EMBL" id="CALNXK010000342">
    <property type="protein sequence ID" value="CAH3183097.1"/>
    <property type="molecule type" value="Genomic_DNA"/>
</dbReference>
<keyword evidence="2" id="KW-1185">Reference proteome</keyword>
<dbReference type="Proteomes" id="UP001159405">
    <property type="component" value="Unassembled WGS sequence"/>
</dbReference>
<evidence type="ECO:0000313" key="2">
    <source>
        <dbReference type="Proteomes" id="UP001159405"/>
    </source>
</evidence>
<sequence>MEFQSAIWMCQVIFFRYCNNMQSDNLGYICTSYRSAYVSKVIQKEHDCAKQIPSFDENILKQTYLGETGDLWYSTLVPSKSNASNQKISIDHSIATISVCNENFFCLEKTQTFLNLLKESRDEFITITIPELKEVKLSSTNNHYIDMAQGTSVASNLCGSYHC</sequence>
<evidence type="ECO:0000313" key="1">
    <source>
        <dbReference type="EMBL" id="CAH3183097.1"/>
    </source>
</evidence>
<comment type="caution">
    <text evidence="1">The sequence shown here is derived from an EMBL/GenBank/DDBJ whole genome shotgun (WGS) entry which is preliminary data.</text>
</comment>
<accession>A0ABN8RUS5</accession>
<gene>
    <name evidence="1" type="ORF">PLOB_00028049</name>
</gene>
<protein>
    <submittedName>
        <fullName evidence="1">Uncharacterized protein</fullName>
    </submittedName>
</protein>
<proteinExistence type="predicted"/>
<name>A0ABN8RUS5_9CNID</name>